<evidence type="ECO:0000313" key="2">
    <source>
        <dbReference type="EMBL" id="EAQ70607.1"/>
    </source>
</evidence>
<reference evidence="3" key="3">
    <citation type="submission" date="2011-05" db="EMBL/GenBank/DDBJ databases">
        <title>The Genome Sequence of Magnaporthe oryzae 70-15.</title>
        <authorList>
            <person name="Ma L.-J."/>
            <person name="Dean R.A."/>
            <person name="Gowda M."/>
            <person name="Nunes C."/>
            <person name="Young S.K."/>
            <person name="Zeng Q."/>
            <person name="Gargeya S."/>
            <person name="Fitzgerald M."/>
            <person name="Haas B."/>
            <person name="Abouelleil A."/>
            <person name="Alvarado L."/>
            <person name="Arachchi H.M."/>
            <person name="Berlin A."/>
            <person name="Brown A."/>
            <person name="Chapman S.B."/>
            <person name="Chen Z."/>
            <person name="Dunbar C."/>
            <person name="Freedman E."/>
            <person name="Gearin G."/>
            <person name="Gellesch M."/>
            <person name="Goldberg J."/>
            <person name="Griggs A."/>
            <person name="Gujja S."/>
            <person name="Heiman D."/>
            <person name="Howarth C."/>
            <person name="Larson L."/>
            <person name="Lui A."/>
            <person name="MacDonald P.J.P."/>
            <person name="Mehta T."/>
            <person name="Montmayeur A."/>
            <person name="Murphy C."/>
            <person name="Neiman D."/>
            <person name="Pearson M."/>
            <person name="Priest M."/>
            <person name="Roberts A."/>
            <person name="Saif S."/>
            <person name="Shea T."/>
            <person name="Shenoy N."/>
            <person name="Sisk P."/>
            <person name="Stolte C."/>
            <person name="Sykes S."/>
            <person name="Yandava C."/>
            <person name="Wortman J."/>
            <person name="Nusbaum C."/>
            <person name="Birren B."/>
        </authorList>
    </citation>
    <scope>NUCLEOTIDE SEQUENCE</scope>
    <source>
        <strain evidence="3">70-15</strain>
    </source>
</reference>
<dbReference type="RefSeq" id="XP_003721503.1">
    <property type="nucleotide sequence ID" value="XM_003721455.1"/>
</dbReference>
<dbReference type="AlphaFoldDB" id="G5EI32"/>
<keyword evidence="4" id="KW-1185">Reference proteome</keyword>
<protein>
    <submittedName>
        <fullName evidence="2">Uncharacterized protein</fullName>
    </submittedName>
</protein>
<dbReference type="HOGENOM" id="CLU_2264280_0_0_1"/>
<dbReference type="EMBL" id="CM000230">
    <property type="protein sequence ID" value="EAQ70607.1"/>
    <property type="molecule type" value="Genomic_DNA"/>
</dbReference>
<organism evidence="2">
    <name type="scientific">Pyricularia oryzae (strain 70-15 / ATCC MYA-4617 / FGSC 8958)</name>
    <name type="common">Rice blast fungus</name>
    <name type="synonym">Magnaporthe oryzae</name>
    <dbReference type="NCBI Taxonomy" id="242507"/>
    <lineage>
        <taxon>Eukaryota</taxon>
        <taxon>Fungi</taxon>
        <taxon>Dikarya</taxon>
        <taxon>Ascomycota</taxon>
        <taxon>Pezizomycotina</taxon>
        <taxon>Sordariomycetes</taxon>
        <taxon>Sordariomycetidae</taxon>
        <taxon>Magnaporthales</taxon>
        <taxon>Pyriculariaceae</taxon>
        <taxon>Pyricularia</taxon>
    </lineage>
</organism>
<dbReference type="GeneID" id="2680661"/>
<sequence length="103" mass="11085">MASTFQTRTYLLFGPISKYSASAVPSPTQHSFDKAISPIQKALQAWKPPRARNAFFNVTIADCSSDCGFGDRTKDDKISDSESNKSTSTSSSASSTSAFSGFR</sequence>
<feature type="compositionally biased region" description="Low complexity" evidence="1">
    <location>
        <begin position="84"/>
        <end position="103"/>
    </location>
</feature>
<feature type="compositionally biased region" description="Basic and acidic residues" evidence="1">
    <location>
        <begin position="74"/>
        <end position="83"/>
    </location>
</feature>
<accession>G5EI32</accession>
<dbReference type="EMBL" id="CM001237">
    <property type="protein sequence ID" value="EHA46760.1"/>
    <property type="molecule type" value="Genomic_DNA"/>
</dbReference>
<proteinExistence type="predicted"/>
<feature type="region of interest" description="Disordered" evidence="1">
    <location>
        <begin position="74"/>
        <end position="103"/>
    </location>
</feature>
<dbReference type="KEGG" id="mgr:MGG_09583"/>
<dbReference type="VEuPathDB" id="FungiDB:MGG_09583"/>
<evidence type="ECO:0000313" key="4">
    <source>
        <dbReference type="Proteomes" id="UP000009058"/>
    </source>
</evidence>
<reference evidence="3 4" key="1">
    <citation type="journal article" date="2005" name="Nature">
        <title>The genome sequence of the rice blast fungus Magnaporthe grisea.</title>
        <authorList>
            <person name="Dean R.A."/>
            <person name="Talbot N.J."/>
            <person name="Ebbole D.J."/>
            <person name="Farman M.L."/>
            <person name="Mitchell T.K."/>
            <person name="Orbach M.J."/>
            <person name="Thon M."/>
            <person name="Kulkarni R."/>
            <person name="Xu J.R."/>
            <person name="Pan H."/>
            <person name="Read N.D."/>
            <person name="Lee Y.H."/>
            <person name="Carbone I."/>
            <person name="Brown D."/>
            <person name="Oh Y.Y."/>
            <person name="Donofrio N."/>
            <person name="Jeong J.S."/>
            <person name="Soanes D.M."/>
            <person name="Djonovic S."/>
            <person name="Kolomiets E."/>
            <person name="Rehmeyer C."/>
            <person name="Li W."/>
            <person name="Harding M."/>
            <person name="Kim S."/>
            <person name="Lebrun M.H."/>
            <person name="Bohnert H."/>
            <person name="Coughlan S."/>
            <person name="Butler J."/>
            <person name="Calvo S."/>
            <person name="Ma L.J."/>
            <person name="Nicol R."/>
            <person name="Purcell S."/>
            <person name="Nusbaum C."/>
            <person name="Galagan J.E."/>
            <person name="Birren B.W."/>
        </authorList>
    </citation>
    <scope>NUCLEOTIDE SEQUENCE [LARGE SCALE GENOMIC DNA]</scope>
    <source>
        <strain evidence="3">70-15</strain>
        <strain evidence="4">70-15 / ATCC MYA-4617 / FGSC 8958</strain>
    </source>
</reference>
<evidence type="ECO:0000256" key="1">
    <source>
        <dbReference type="SAM" id="MobiDB-lite"/>
    </source>
</evidence>
<name>G5EI32_PYRO7</name>
<reference evidence="2" key="2">
    <citation type="submission" date="2005-01" db="EMBL/GenBank/DDBJ databases">
        <title>The sequence of Magnaporthe grisea chromosome 7.</title>
        <authorList>
            <person name="Thon M.R."/>
            <person name="Pan H."/>
            <person name="Diener A."/>
            <person name="Papalas J."/>
            <person name="Taro A."/>
            <person name="Mitchell T."/>
            <person name="Dean R.A."/>
        </authorList>
    </citation>
    <scope>NUCLEOTIDE SEQUENCE</scope>
    <source>
        <strain evidence="2">70-15</strain>
    </source>
</reference>
<evidence type="ECO:0000313" key="3">
    <source>
        <dbReference type="EMBL" id="EHA46760.1"/>
    </source>
</evidence>
<dbReference type="Proteomes" id="UP000009058">
    <property type="component" value="Chromosome 7"/>
</dbReference>
<gene>
    <name evidence="2" type="ORF">MGCH7_ch7g14</name>
    <name evidence="3" type="ORF">MGG_09583</name>
</gene>